<name>A0AAE3Q9G0_9HYPH</name>
<evidence type="ECO:0000259" key="7">
    <source>
        <dbReference type="PROSITE" id="PS50949"/>
    </source>
</evidence>
<keyword evidence="5" id="KW-0804">Transcription</keyword>
<accession>A0AAE3Q9G0</accession>
<keyword evidence="9" id="KW-1185">Reference proteome</keyword>
<evidence type="ECO:0000256" key="5">
    <source>
        <dbReference type="ARBA" id="ARBA00023163"/>
    </source>
</evidence>
<dbReference type="GO" id="GO:0030170">
    <property type="term" value="F:pyridoxal phosphate binding"/>
    <property type="evidence" value="ECO:0007669"/>
    <property type="project" value="InterPro"/>
</dbReference>
<keyword evidence="8" id="KW-0032">Aminotransferase</keyword>
<dbReference type="GO" id="GO:0003677">
    <property type="term" value="F:DNA binding"/>
    <property type="evidence" value="ECO:0007669"/>
    <property type="project" value="UniProtKB-KW"/>
</dbReference>
<evidence type="ECO:0000256" key="3">
    <source>
        <dbReference type="ARBA" id="ARBA00023015"/>
    </source>
</evidence>
<dbReference type="CDD" id="cd00609">
    <property type="entry name" value="AAT_like"/>
    <property type="match status" value="1"/>
</dbReference>
<evidence type="ECO:0000256" key="1">
    <source>
        <dbReference type="ARBA" id="ARBA00005384"/>
    </source>
</evidence>
<dbReference type="SUPFAM" id="SSF46785">
    <property type="entry name" value="Winged helix' DNA-binding domain"/>
    <property type="match status" value="1"/>
</dbReference>
<dbReference type="Gene3D" id="1.10.10.10">
    <property type="entry name" value="Winged helix-like DNA-binding domain superfamily/Winged helix DNA-binding domain"/>
    <property type="match status" value="1"/>
</dbReference>
<reference evidence="8" key="1">
    <citation type="submission" date="2022-03" db="EMBL/GenBank/DDBJ databases">
        <title>Fererhizobium litorale gen. nov., sp. nov., isolated from sandy sediments of the Sea of Japan seashore.</title>
        <authorList>
            <person name="Romanenko L."/>
            <person name="Kurilenko V."/>
            <person name="Otstavnykh N."/>
            <person name="Svetashev V."/>
            <person name="Tekutyeva L."/>
            <person name="Isaeva M."/>
            <person name="Mikhailov V."/>
        </authorList>
    </citation>
    <scope>NUCLEOTIDE SEQUENCE</scope>
    <source>
        <strain evidence="8">KMM 9576</strain>
    </source>
</reference>
<dbReference type="Pfam" id="PF00392">
    <property type="entry name" value="GntR"/>
    <property type="match status" value="1"/>
</dbReference>
<dbReference type="Pfam" id="PF00155">
    <property type="entry name" value="Aminotran_1_2"/>
    <property type="match status" value="1"/>
</dbReference>
<dbReference type="PANTHER" id="PTHR46577">
    <property type="entry name" value="HTH-TYPE TRANSCRIPTIONAL REGULATORY PROTEIN GABR"/>
    <property type="match status" value="1"/>
</dbReference>
<dbReference type="Gene3D" id="3.40.640.10">
    <property type="entry name" value="Type I PLP-dependent aspartate aminotransferase-like (Major domain)"/>
    <property type="match status" value="1"/>
</dbReference>
<evidence type="ECO:0000256" key="6">
    <source>
        <dbReference type="SAM" id="MobiDB-lite"/>
    </source>
</evidence>
<keyword evidence="8" id="KW-0808">Transferase</keyword>
<dbReference type="InterPro" id="IPR036390">
    <property type="entry name" value="WH_DNA-bd_sf"/>
</dbReference>
<dbReference type="InterPro" id="IPR000524">
    <property type="entry name" value="Tscrpt_reg_HTH_GntR"/>
</dbReference>
<dbReference type="GO" id="GO:0003700">
    <property type="term" value="F:DNA-binding transcription factor activity"/>
    <property type="evidence" value="ECO:0007669"/>
    <property type="project" value="InterPro"/>
</dbReference>
<dbReference type="EMBL" id="JALDYZ010000001">
    <property type="protein sequence ID" value="MDI7920755.1"/>
    <property type="molecule type" value="Genomic_DNA"/>
</dbReference>
<evidence type="ECO:0000313" key="8">
    <source>
        <dbReference type="EMBL" id="MDI7920755.1"/>
    </source>
</evidence>
<dbReference type="GO" id="GO:0008483">
    <property type="term" value="F:transaminase activity"/>
    <property type="evidence" value="ECO:0007669"/>
    <property type="project" value="UniProtKB-KW"/>
</dbReference>
<comment type="caution">
    <text evidence="8">The sequence shown here is derived from an EMBL/GenBank/DDBJ whole genome shotgun (WGS) entry which is preliminary data.</text>
</comment>
<organism evidence="8 9">
    <name type="scientific">Ferirhizobium litorale</name>
    <dbReference type="NCBI Taxonomy" id="2927786"/>
    <lineage>
        <taxon>Bacteria</taxon>
        <taxon>Pseudomonadati</taxon>
        <taxon>Pseudomonadota</taxon>
        <taxon>Alphaproteobacteria</taxon>
        <taxon>Hyphomicrobiales</taxon>
        <taxon>Rhizobiaceae</taxon>
        <taxon>Ferirhizobium</taxon>
    </lineage>
</organism>
<keyword evidence="4" id="KW-0238">DNA-binding</keyword>
<gene>
    <name evidence="8" type="ORF">MRS75_01505</name>
</gene>
<dbReference type="InterPro" id="IPR036388">
    <property type="entry name" value="WH-like_DNA-bd_sf"/>
</dbReference>
<feature type="compositionally biased region" description="Low complexity" evidence="6">
    <location>
        <begin position="98"/>
        <end position="107"/>
    </location>
</feature>
<dbReference type="AlphaFoldDB" id="A0AAE3Q9G0"/>
<dbReference type="InterPro" id="IPR015421">
    <property type="entry name" value="PyrdxlP-dep_Trfase_major"/>
</dbReference>
<evidence type="ECO:0000313" key="9">
    <source>
        <dbReference type="Proteomes" id="UP001161580"/>
    </source>
</evidence>
<evidence type="ECO:0000256" key="4">
    <source>
        <dbReference type="ARBA" id="ARBA00023125"/>
    </source>
</evidence>
<dbReference type="InterPro" id="IPR015424">
    <property type="entry name" value="PyrdxlP-dep_Trfase"/>
</dbReference>
<sequence>MKATSPAWLALDRRAGDLEAQIYKGMRDRILLGKLPTGQRLPSTRTLASALGVARSTVVEAYERLKAEGYLETRTGSGSRVAAFSAPPLQGQRPAPTPATRRLPEPTSDGMFRSGVPDLADFPHAAWARCLAARSRSLRVHDLGYDDASGIPALREAILEHVSVTRGVLARPEQVLVVPSTRAAIDLLACLLLRPGQANGDVAWVEDPGYLAGHALLRDAGARLVPVPCDAEGMDVTQAKGPPPRLICVTPSHQYPTGSTLSLQRRLALLDVARANGSVVLEDDYDSEFQYGSRPIAALQGIDRSDVVAYLGTFAKVLAPGLRVAYAIVPNWLVQEASTMQQRKGMAVPIHIQAALADFIREGRLRAYLRRMNGKYAERMAATASALRRHCGNVLDIADGSGGLQLATWFQGRGTDDRKVAGALNAEGHGVQAMSQFYLGLPRPGLLFGIARTNPDTVDKVIAGFARHILRSTDQTRSP</sequence>
<dbReference type="CDD" id="cd07377">
    <property type="entry name" value="WHTH_GntR"/>
    <property type="match status" value="1"/>
</dbReference>
<keyword evidence="2" id="KW-0663">Pyridoxal phosphate</keyword>
<feature type="region of interest" description="Disordered" evidence="6">
    <location>
        <begin position="79"/>
        <end position="110"/>
    </location>
</feature>
<dbReference type="InterPro" id="IPR004839">
    <property type="entry name" value="Aminotransferase_I/II_large"/>
</dbReference>
<dbReference type="SMART" id="SM00345">
    <property type="entry name" value="HTH_GNTR"/>
    <property type="match status" value="1"/>
</dbReference>
<dbReference type="PROSITE" id="PS50949">
    <property type="entry name" value="HTH_GNTR"/>
    <property type="match status" value="1"/>
</dbReference>
<keyword evidence="3" id="KW-0805">Transcription regulation</keyword>
<dbReference type="InterPro" id="IPR051446">
    <property type="entry name" value="HTH_trans_reg/aminotransferase"/>
</dbReference>
<protein>
    <submittedName>
        <fullName evidence="8">PLP-dependent aminotransferase family protein</fullName>
    </submittedName>
</protein>
<dbReference type="RefSeq" id="WP_311784921.1">
    <property type="nucleotide sequence ID" value="NZ_JALDYY010000001.1"/>
</dbReference>
<evidence type="ECO:0000256" key="2">
    <source>
        <dbReference type="ARBA" id="ARBA00022898"/>
    </source>
</evidence>
<comment type="similarity">
    <text evidence="1">In the C-terminal section; belongs to the class-I pyridoxal-phosphate-dependent aminotransferase family.</text>
</comment>
<dbReference type="PANTHER" id="PTHR46577:SF1">
    <property type="entry name" value="HTH-TYPE TRANSCRIPTIONAL REGULATORY PROTEIN GABR"/>
    <property type="match status" value="1"/>
</dbReference>
<dbReference type="SUPFAM" id="SSF53383">
    <property type="entry name" value="PLP-dependent transferases"/>
    <property type="match status" value="1"/>
</dbReference>
<feature type="domain" description="HTH gntR-type" evidence="7">
    <location>
        <begin position="16"/>
        <end position="84"/>
    </location>
</feature>
<proteinExistence type="inferred from homology"/>
<dbReference type="Proteomes" id="UP001161580">
    <property type="component" value="Unassembled WGS sequence"/>
</dbReference>
<dbReference type="PRINTS" id="PR00035">
    <property type="entry name" value="HTHGNTR"/>
</dbReference>